<dbReference type="InterPro" id="IPR042094">
    <property type="entry name" value="T2SS_GspF_sf"/>
</dbReference>
<keyword evidence="4 6" id="KW-1133">Transmembrane helix</keyword>
<feature type="transmembrane region" description="Helical" evidence="6">
    <location>
        <begin position="108"/>
        <end position="127"/>
    </location>
</feature>
<evidence type="ECO:0000256" key="2">
    <source>
        <dbReference type="ARBA" id="ARBA00022475"/>
    </source>
</evidence>
<evidence type="ECO:0000313" key="8">
    <source>
        <dbReference type="EMBL" id="MBB4267570.1"/>
    </source>
</evidence>
<dbReference type="Pfam" id="PF00482">
    <property type="entry name" value="T2SSF"/>
    <property type="match status" value="1"/>
</dbReference>
<evidence type="ECO:0000256" key="4">
    <source>
        <dbReference type="ARBA" id="ARBA00022989"/>
    </source>
</evidence>
<dbReference type="InterPro" id="IPR018076">
    <property type="entry name" value="T2SS_GspF_dom"/>
</dbReference>
<comment type="caution">
    <text evidence="8">The sequence shown here is derived from an EMBL/GenBank/DDBJ whole genome shotgun (WGS) entry which is preliminary data.</text>
</comment>
<feature type="transmembrane region" description="Helical" evidence="6">
    <location>
        <begin position="309"/>
        <end position="332"/>
    </location>
</feature>
<protein>
    <submittedName>
        <fullName evidence="8">Tight adherence protein B</fullName>
    </submittedName>
</protein>
<dbReference type="AlphaFoldDB" id="A0A7W6RFV5"/>
<feature type="transmembrane region" description="Helical" evidence="6">
    <location>
        <begin position="277"/>
        <end position="297"/>
    </location>
</feature>
<dbReference type="Gene3D" id="1.20.81.30">
    <property type="entry name" value="Type II secretion system (T2SS), domain F"/>
    <property type="match status" value="1"/>
</dbReference>
<evidence type="ECO:0000256" key="6">
    <source>
        <dbReference type="SAM" id="Phobius"/>
    </source>
</evidence>
<evidence type="ECO:0000256" key="3">
    <source>
        <dbReference type="ARBA" id="ARBA00022692"/>
    </source>
</evidence>
<keyword evidence="2" id="KW-1003">Cell membrane</keyword>
<proteinExistence type="predicted"/>
<dbReference type="Proteomes" id="UP000554286">
    <property type="component" value="Unassembled WGS sequence"/>
</dbReference>
<reference evidence="8 9" key="1">
    <citation type="submission" date="2020-08" db="EMBL/GenBank/DDBJ databases">
        <title>Genome sequencing of Purple Non-Sulfur Bacteria from various extreme environments.</title>
        <authorList>
            <person name="Mayer M."/>
        </authorList>
    </citation>
    <scope>NUCLEOTIDE SEQUENCE [LARGE SCALE GENOMIC DNA]</scope>
    <source>
        <strain evidence="8 9">JA131</strain>
    </source>
</reference>
<organism evidence="8 9">
    <name type="scientific">Roseospira visakhapatnamensis</name>
    <dbReference type="NCBI Taxonomy" id="390880"/>
    <lineage>
        <taxon>Bacteria</taxon>
        <taxon>Pseudomonadati</taxon>
        <taxon>Pseudomonadota</taxon>
        <taxon>Alphaproteobacteria</taxon>
        <taxon>Rhodospirillales</taxon>
        <taxon>Rhodospirillaceae</taxon>
        <taxon>Roseospira</taxon>
    </lineage>
</organism>
<feature type="transmembrane region" description="Helical" evidence="6">
    <location>
        <begin position="12"/>
        <end position="34"/>
    </location>
</feature>
<name>A0A7W6RFV5_9PROT</name>
<keyword evidence="9" id="KW-1185">Reference proteome</keyword>
<dbReference type="PANTHER" id="PTHR35007">
    <property type="entry name" value="INTEGRAL MEMBRANE PROTEIN-RELATED"/>
    <property type="match status" value="1"/>
</dbReference>
<evidence type="ECO:0000313" key="9">
    <source>
        <dbReference type="Proteomes" id="UP000554286"/>
    </source>
</evidence>
<feature type="transmembrane region" description="Helical" evidence="6">
    <location>
        <begin position="133"/>
        <end position="154"/>
    </location>
</feature>
<keyword evidence="5 6" id="KW-0472">Membrane</keyword>
<gene>
    <name evidence="8" type="ORF">GGD89_003216</name>
</gene>
<comment type="subcellular location">
    <subcellularLocation>
        <location evidence="1">Cell membrane</location>
        <topology evidence="1">Multi-pass membrane protein</topology>
    </subcellularLocation>
</comment>
<dbReference type="GO" id="GO:0005886">
    <property type="term" value="C:plasma membrane"/>
    <property type="evidence" value="ECO:0007669"/>
    <property type="project" value="UniProtKB-SubCell"/>
</dbReference>
<evidence type="ECO:0000256" key="5">
    <source>
        <dbReference type="ARBA" id="ARBA00023136"/>
    </source>
</evidence>
<dbReference type="PANTHER" id="PTHR35007:SF1">
    <property type="entry name" value="PILUS ASSEMBLY PROTEIN"/>
    <property type="match status" value="1"/>
</dbReference>
<sequence length="336" mass="36881">MTNGTVSPELLLLGTIIALTVMVLTLVAGVIYAWGEPRRRLKRRIADLGLERSIGAAGGDGSPDSHGRQRRIQDKLREIETATQKRAKRRNRVRSSLLQAGLTIRHRTYIIAVSLVGIIAAVTTYGFGFSLLVSGLSGLVASVGLPRLVLALMARSRRRRFTAEFPNAIDVLVRGVRSGLPVSECITIVGREIADPVGTEFRLLMEGQRVGMSLEDIMDRALARMPTAEFRFFAVVLQIQQQTGGNLAETLAKLSSVIRERKKMRDRAKALSSEAKASALIIGSMPVNFFVLVYFLAPDYMGLMITEEIGHYMIFAGVVSMIVGSAIMKVMIDFKM</sequence>
<evidence type="ECO:0000256" key="1">
    <source>
        <dbReference type="ARBA" id="ARBA00004651"/>
    </source>
</evidence>
<feature type="domain" description="Type II secretion system protein GspF" evidence="7">
    <location>
        <begin position="169"/>
        <end position="293"/>
    </location>
</feature>
<keyword evidence="3 6" id="KW-0812">Transmembrane</keyword>
<accession>A0A7W6RFV5</accession>
<dbReference type="EMBL" id="JACIGK010000029">
    <property type="protein sequence ID" value="MBB4267570.1"/>
    <property type="molecule type" value="Genomic_DNA"/>
</dbReference>
<evidence type="ECO:0000259" key="7">
    <source>
        <dbReference type="Pfam" id="PF00482"/>
    </source>
</evidence>
<dbReference type="RefSeq" id="WP_184047164.1">
    <property type="nucleotide sequence ID" value="NZ_JACIGK010000029.1"/>
</dbReference>